<dbReference type="AlphaFoldDB" id="A0A4C1Z4K9"/>
<dbReference type="Proteomes" id="UP000299102">
    <property type="component" value="Unassembled WGS sequence"/>
</dbReference>
<evidence type="ECO:0000313" key="2">
    <source>
        <dbReference type="EMBL" id="GBP81839.1"/>
    </source>
</evidence>
<accession>A0A4C1Z4K9</accession>
<gene>
    <name evidence="2" type="ORF">EVAR_59734_1</name>
</gene>
<protein>
    <submittedName>
        <fullName evidence="2">Uncharacterized protein</fullName>
    </submittedName>
</protein>
<feature type="region of interest" description="Disordered" evidence="1">
    <location>
        <begin position="100"/>
        <end position="120"/>
    </location>
</feature>
<sequence length="171" mass="19535">MGGTRCGPPPPPCSYATAHRSVRSRSDFEPGTFDVPSLPLAVLWRLSFRSDDGSVVKDVAFRTRRYILPFRTGTNRHYKFPIRFELNQASETTLSRLRRRSKVVSATRSAPDRGKRRRSSSILTVPRPPIIYVHACSDDQQAASEYYQSSYRERHYFGPRIIALLTALFLI</sequence>
<comment type="caution">
    <text evidence="2">The sequence shown here is derived from an EMBL/GenBank/DDBJ whole genome shotgun (WGS) entry which is preliminary data.</text>
</comment>
<keyword evidence="3" id="KW-1185">Reference proteome</keyword>
<reference evidence="2 3" key="1">
    <citation type="journal article" date="2019" name="Commun. Biol.">
        <title>The bagworm genome reveals a unique fibroin gene that provides high tensile strength.</title>
        <authorList>
            <person name="Kono N."/>
            <person name="Nakamura H."/>
            <person name="Ohtoshi R."/>
            <person name="Tomita M."/>
            <person name="Numata K."/>
            <person name="Arakawa K."/>
        </authorList>
    </citation>
    <scope>NUCLEOTIDE SEQUENCE [LARGE SCALE GENOMIC DNA]</scope>
</reference>
<proteinExistence type="predicted"/>
<evidence type="ECO:0000256" key="1">
    <source>
        <dbReference type="SAM" id="MobiDB-lite"/>
    </source>
</evidence>
<organism evidence="2 3">
    <name type="scientific">Eumeta variegata</name>
    <name type="common">Bagworm moth</name>
    <name type="synonym">Eumeta japonica</name>
    <dbReference type="NCBI Taxonomy" id="151549"/>
    <lineage>
        <taxon>Eukaryota</taxon>
        <taxon>Metazoa</taxon>
        <taxon>Ecdysozoa</taxon>
        <taxon>Arthropoda</taxon>
        <taxon>Hexapoda</taxon>
        <taxon>Insecta</taxon>
        <taxon>Pterygota</taxon>
        <taxon>Neoptera</taxon>
        <taxon>Endopterygota</taxon>
        <taxon>Lepidoptera</taxon>
        <taxon>Glossata</taxon>
        <taxon>Ditrysia</taxon>
        <taxon>Tineoidea</taxon>
        <taxon>Psychidae</taxon>
        <taxon>Oiketicinae</taxon>
        <taxon>Eumeta</taxon>
    </lineage>
</organism>
<name>A0A4C1Z4K9_EUMVA</name>
<dbReference type="EMBL" id="BGZK01001534">
    <property type="protein sequence ID" value="GBP81839.1"/>
    <property type="molecule type" value="Genomic_DNA"/>
</dbReference>
<evidence type="ECO:0000313" key="3">
    <source>
        <dbReference type="Proteomes" id="UP000299102"/>
    </source>
</evidence>